<accession>A0A2K4MNN3</accession>
<evidence type="ECO:0000259" key="1">
    <source>
        <dbReference type="PROSITE" id="PS51910"/>
    </source>
</evidence>
<comment type="caution">
    <text evidence="2">The sequence shown here is derived from an EMBL/GenBank/DDBJ whole genome shotgun (WGS) entry which is preliminary data.</text>
</comment>
<dbReference type="SMART" id="SM00636">
    <property type="entry name" value="Glyco_18"/>
    <property type="match status" value="1"/>
</dbReference>
<dbReference type="Gene3D" id="3.10.50.10">
    <property type="match status" value="1"/>
</dbReference>
<dbReference type="InterPro" id="IPR017853">
    <property type="entry name" value="GH"/>
</dbReference>
<dbReference type="GO" id="GO:0008061">
    <property type="term" value="F:chitin binding"/>
    <property type="evidence" value="ECO:0007669"/>
    <property type="project" value="InterPro"/>
</dbReference>
<dbReference type="InterPro" id="IPR001223">
    <property type="entry name" value="Glyco_hydro18_cat"/>
</dbReference>
<dbReference type="AlphaFoldDB" id="A0A2K4MNN3"/>
<feature type="non-terminal residue" evidence="2">
    <location>
        <position position="282"/>
    </location>
</feature>
<dbReference type="Pfam" id="PF00704">
    <property type="entry name" value="Glyco_hydro_18"/>
    <property type="match status" value="1"/>
</dbReference>
<dbReference type="PROSITE" id="PS51910">
    <property type="entry name" value="GH18_2"/>
    <property type="match status" value="1"/>
</dbReference>
<proteinExistence type="predicted"/>
<feature type="domain" description="GH18" evidence="1">
    <location>
        <begin position="1"/>
        <end position="282"/>
    </location>
</feature>
<dbReference type="EMBL" id="PPTF01000060">
    <property type="protein sequence ID" value="POA98385.1"/>
    <property type="molecule type" value="Genomic_DNA"/>
</dbReference>
<evidence type="ECO:0000313" key="2">
    <source>
        <dbReference type="EMBL" id="POA98385.1"/>
    </source>
</evidence>
<dbReference type="InterPro" id="IPR029070">
    <property type="entry name" value="Chitinase_insertion_sf"/>
</dbReference>
<name>A0A2K4MNN3_9NEIS</name>
<keyword evidence="3" id="KW-1185">Reference proteome</keyword>
<organism evidence="2 3">
    <name type="scientific">Chromobacterium sinusclupearum</name>
    <dbReference type="NCBI Taxonomy" id="2077146"/>
    <lineage>
        <taxon>Bacteria</taxon>
        <taxon>Pseudomonadati</taxon>
        <taxon>Pseudomonadota</taxon>
        <taxon>Betaproteobacteria</taxon>
        <taxon>Neisseriales</taxon>
        <taxon>Chromobacteriaceae</taxon>
        <taxon>Chromobacterium</taxon>
    </lineage>
</organism>
<protein>
    <submittedName>
        <fullName evidence="2">Chitinase</fullName>
    </submittedName>
</protein>
<dbReference type="PANTHER" id="PTHR46066:SF2">
    <property type="entry name" value="CHITINASE DOMAIN-CONTAINING PROTEIN 1"/>
    <property type="match status" value="1"/>
</dbReference>
<dbReference type="InterPro" id="IPR011583">
    <property type="entry name" value="Chitinase_II/V-like_cat"/>
</dbReference>
<dbReference type="GO" id="GO:0005975">
    <property type="term" value="P:carbohydrate metabolic process"/>
    <property type="evidence" value="ECO:0007669"/>
    <property type="project" value="InterPro"/>
</dbReference>
<reference evidence="2 3" key="1">
    <citation type="submission" date="2018-01" db="EMBL/GenBank/DDBJ databases">
        <title>Genomic Sequence of Chromobacterium MWU13-2610 from wild cranberry bogs within the Cape Cod National Seashore.</title>
        <authorList>
            <person name="O'Hara-Hanley K."/>
            <person name="Soby S."/>
            <person name="Harrison A."/>
        </authorList>
    </citation>
    <scope>NUCLEOTIDE SEQUENCE [LARGE SCALE GENOMIC DNA]</scope>
    <source>
        <strain evidence="2 3">MWU13-2610</strain>
    </source>
</reference>
<sequence>MVLAYYSGYPGNYAALSKYSANFNAAAIDFYNITAQGVVKGNGDDAPDDAIAFLRGKKIAAYGCVSNVDGKGNWSAGIAHAVSTSALQPAVANLVKFAQQNGFAGINVDFENVAQGDRYNFGNFVQTLARALHAKGLKLIVSVPAFSGADYDHPANYGYDLQALGGGADYLQIMTYDERIPDWSPGPVAGSDWMENDLDYAVSLVPAGKILNGIPAYGYDWQREGVGGMLHWKDTQALIDRYGAQPSYDAGTNSWTFRYGAADGSLHTVWTENARSVALKAS</sequence>
<gene>
    <name evidence="2" type="ORF">C2134_12000</name>
</gene>
<dbReference type="SUPFAM" id="SSF51445">
    <property type="entry name" value="(Trans)glycosidases"/>
    <property type="match status" value="1"/>
</dbReference>
<dbReference type="Proteomes" id="UP000236416">
    <property type="component" value="Unassembled WGS sequence"/>
</dbReference>
<dbReference type="Gene3D" id="3.20.20.80">
    <property type="entry name" value="Glycosidases"/>
    <property type="match status" value="1"/>
</dbReference>
<evidence type="ECO:0000313" key="3">
    <source>
        <dbReference type="Proteomes" id="UP000236416"/>
    </source>
</evidence>
<dbReference type="PANTHER" id="PTHR46066">
    <property type="entry name" value="CHITINASE DOMAIN-CONTAINING PROTEIN 1 FAMILY MEMBER"/>
    <property type="match status" value="1"/>
</dbReference>